<dbReference type="Proteomes" id="UP000548423">
    <property type="component" value="Unassembled WGS sequence"/>
</dbReference>
<sequence>MAGYIADLSMVAILIIGITAFMGVMTNGFGEKVFGGKKRSEFVDQSARFQTGWKSIGGKKK</sequence>
<evidence type="ECO:0000313" key="3">
    <source>
        <dbReference type="Proteomes" id="UP000548423"/>
    </source>
</evidence>
<dbReference type="AlphaFoldDB" id="A0A852T9M9"/>
<gene>
    <name evidence="2" type="ORF">F4694_002255</name>
</gene>
<reference evidence="3" key="2">
    <citation type="submission" date="2020-08" db="EMBL/GenBank/DDBJ databases">
        <title>The Agave Microbiome: Exploring the role of microbial communities in plant adaptations to desert environments.</title>
        <authorList>
            <person name="Partida-Martinez L.P."/>
        </authorList>
    </citation>
    <scope>NUCLEOTIDE SEQUENCE [LARGE SCALE GENOMIC DNA]</scope>
    <source>
        <strain evidence="3">AT2.8</strain>
    </source>
</reference>
<comment type="caution">
    <text evidence="2">The sequence shown here is derived from an EMBL/GenBank/DDBJ whole genome shotgun (WGS) entry which is preliminary data.</text>
</comment>
<feature type="transmembrane region" description="Helical" evidence="1">
    <location>
        <begin position="6"/>
        <end position="29"/>
    </location>
</feature>
<keyword evidence="1" id="KW-0812">Transmembrane</keyword>
<proteinExistence type="predicted"/>
<name>A0A852T9M9_9BACI</name>
<keyword evidence="1" id="KW-1133">Transmembrane helix</keyword>
<keyword evidence="1" id="KW-0472">Membrane</keyword>
<evidence type="ECO:0000313" key="2">
    <source>
        <dbReference type="EMBL" id="NYE05502.1"/>
    </source>
</evidence>
<accession>A0A852T9M9</accession>
<dbReference type="EMBL" id="JACCBX010000004">
    <property type="protein sequence ID" value="NYE05502.1"/>
    <property type="molecule type" value="Genomic_DNA"/>
</dbReference>
<evidence type="ECO:0000256" key="1">
    <source>
        <dbReference type="SAM" id="Phobius"/>
    </source>
</evidence>
<reference evidence="3" key="1">
    <citation type="submission" date="2020-07" db="EMBL/GenBank/DDBJ databases">
        <authorList>
            <person name="Partida-Martinez L."/>
            <person name="Huntemann M."/>
            <person name="Clum A."/>
            <person name="Wang J."/>
            <person name="Palaniappan K."/>
            <person name="Ritter S."/>
            <person name="Chen I.-M."/>
            <person name="Stamatis D."/>
            <person name="Reddy T."/>
            <person name="O'Malley R."/>
            <person name="Daum C."/>
            <person name="Shapiro N."/>
            <person name="Ivanova N."/>
            <person name="Kyrpides N."/>
            <person name="Woyke T."/>
        </authorList>
    </citation>
    <scope>NUCLEOTIDE SEQUENCE [LARGE SCALE GENOMIC DNA]</scope>
    <source>
        <strain evidence="3">AT2.8</strain>
    </source>
</reference>
<protein>
    <submittedName>
        <fullName evidence="2">Uncharacterized protein</fullName>
    </submittedName>
</protein>
<organism evidence="2 3">
    <name type="scientific">Neobacillus niacini</name>
    <dbReference type="NCBI Taxonomy" id="86668"/>
    <lineage>
        <taxon>Bacteria</taxon>
        <taxon>Bacillati</taxon>
        <taxon>Bacillota</taxon>
        <taxon>Bacilli</taxon>
        <taxon>Bacillales</taxon>
        <taxon>Bacillaceae</taxon>
        <taxon>Neobacillus</taxon>
    </lineage>
</organism>